<dbReference type="PANTHER" id="PTHR47661:SF2">
    <property type="entry name" value="PHOSPHOGLUCAN PHOSPHATASE LSF1, CHLOROPLASTIC"/>
    <property type="match status" value="1"/>
</dbReference>
<sequence>MLASRPLATAAAPRRHPQLAARRPPAPRSRPPAASATDAPAAGGAPAPPGRRYEVTLPKPVGVVFSQKPGGPVFIEEVVAGGNADKAGLKPGDVLSSCSAYTLKAGKEGRYEREGYGDRPYDNWERVDIECEGLEFKTVMAALKSNNDRRVALLWGIKTVTLVVRRVEEGDE</sequence>
<dbReference type="InParanoid" id="A0A2V0NY51"/>
<accession>A0A2V0NY51</accession>
<comment type="caution">
    <text evidence="2">The sequence shown here is derived from an EMBL/GenBank/DDBJ whole genome shotgun (WGS) entry which is preliminary data.</text>
</comment>
<dbReference type="SUPFAM" id="SSF50156">
    <property type="entry name" value="PDZ domain-like"/>
    <property type="match status" value="1"/>
</dbReference>
<dbReference type="InterPro" id="IPR036034">
    <property type="entry name" value="PDZ_sf"/>
</dbReference>
<feature type="compositionally biased region" description="Low complexity" evidence="1">
    <location>
        <begin position="31"/>
        <end position="45"/>
    </location>
</feature>
<gene>
    <name evidence="2" type="ORF">Rsub_03489</name>
</gene>
<protein>
    <recommendedName>
        <fullName evidence="4">PDZ domain-containing protein</fullName>
    </recommendedName>
</protein>
<evidence type="ECO:0000256" key="1">
    <source>
        <dbReference type="SAM" id="MobiDB-lite"/>
    </source>
</evidence>
<keyword evidence="3" id="KW-1185">Reference proteome</keyword>
<dbReference type="Gene3D" id="2.30.42.10">
    <property type="match status" value="1"/>
</dbReference>
<dbReference type="EMBL" id="BDRX01000017">
    <property type="protein sequence ID" value="GBF90493.1"/>
    <property type="molecule type" value="Genomic_DNA"/>
</dbReference>
<dbReference type="Proteomes" id="UP000247498">
    <property type="component" value="Unassembled WGS sequence"/>
</dbReference>
<feature type="region of interest" description="Disordered" evidence="1">
    <location>
        <begin position="1"/>
        <end position="53"/>
    </location>
</feature>
<evidence type="ECO:0008006" key="4">
    <source>
        <dbReference type="Google" id="ProtNLM"/>
    </source>
</evidence>
<dbReference type="PANTHER" id="PTHR47661">
    <property type="entry name" value="PHOSPHOGLUCAN PHOSPHATASE LSF1, CHLOROPLASTIC"/>
    <property type="match status" value="1"/>
</dbReference>
<reference evidence="2 3" key="1">
    <citation type="journal article" date="2018" name="Sci. Rep.">
        <title>Raphidocelis subcapitata (=Pseudokirchneriella subcapitata) provides an insight into genome evolution and environmental adaptations in the Sphaeropleales.</title>
        <authorList>
            <person name="Suzuki S."/>
            <person name="Yamaguchi H."/>
            <person name="Nakajima N."/>
            <person name="Kawachi M."/>
        </authorList>
    </citation>
    <scope>NUCLEOTIDE SEQUENCE [LARGE SCALE GENOMIC DNA]</scope>
    <source>
        <strain evidence="2 3">NIES-35</strain>
    </source>
</reference>
<organism evidence="2 3">
    <name type="scientific">Raphidocelis subcapitata</name>
    <dbReference type="NCBI Taxonomy" id="307507"/>
    <lineage>
        <taxon>Eukaryota</taxon>
        <taxon>Viridiplantae</taxon>
        <taxon>Chlorophyta</taxon>
        <taxon>core chlorophytes</taxon>
        <taxon>Chlorophyceae</taxon>
        <taxon>CS clade</taxon>
        <taxon>Sphaeropleales</taxon>
        <taxon>Selenastraceae</taxon>
        <taxon>Raphidocelis</taxon>
    </lineage>
</organism>
<evidence type="ECO:0000313" key="3">
    <source>
        <dbReference type="Proteomes" id="UP000247498"/>
    </source>
</evidence>
<proteinExistence type="predicted"/>
<dbReference type="AlphaFoldDB" id="A0A2V0NY51"/>
<evidence type="ECO:0000313" key="2">
    <source>
        <dbReference type="EMBL" id="GBF90493.1"/>
    </source>
</evidence>
<name>A0A2V0NY51_9CHLO</name>
<dbReference type="OrthoDB" id="273181at2759"/>